<organism evidence="2 3">
    <name type="scientific">Legionella hackeliae</name>
    <dbReference type="NCBI Taxonomy" id="449"/>
    <lineage>
        <taxon>Bacteria</taxon>
        <taxon>Pseudomonadati</taxon>
        <taxon>Pseudomonadota</taxon>
        <taxon>Gammaproteobacteria</taxon>
        <taxon>Legionellales</taxon>
        <taxon>Legionellaceae</taxon>
        <taxon>Legionella</taxon>
    </lineage>
</organism>
<sequence length="125" mass="12814">MVVVVLAPELSGVVVVFDVPVSAGVVVSVFVVLLVLVVFVVPVPELSGGVTIVVLGALGFVAGVSTFTFVGAGAVVVRGAPKKYHNAIPAKIIITIIATIPTPLSLLSAMTFSFFSLSSFIIIDF</sequence>
<accession>A0A0A8USN0</accession>
<keyword evidence="3" id="KW-1185">Reference proteome</keyword>
<dbReference type="Proteomes" id="UP000032803">
    <property type="component" value="Chromosome I"/>
</dbReference>
<evidence type="ECO:0000313" key="3">
    <source>
        <dbReference type="Proteomes" id="UP000032803"/>
    </source>
</evidence>
<feature type="transmembrane region" description="Helical" evidence="1">
    <location>
        <begin position="12"/>
        <end position="40"/>
    </location>
</feature>
<keyword evidence="1" id="KW-0472">Membrane</keyword>
<dbReference type="AlphaFoldDB" id="A0A0A8USN0"/>
<proteinExistence type="predicted"/>
<keyword evidence="1" id="KW-0812">Transmembrane</keyword>
<gene>
    <name evidence="2" type="ORF">LHA_1473</name>
</gene>
<dbReference type="EMBL" id="LN681225">
    <property type="protein sequence ID" value="CEK10516.1"/>
    <property type="molecule type" value="Genomic_DNA"/>
</dbReference>
<dbReference type="HOGENOM" id="CLU_1989849_0_0_6"/>
<dbReference type="KEGG" id="lha:LHA_1473"/>
<feature type="transmembrane region" description="Helical" evidence="1">
    <location>
        <begin position="52"/>
        <end position="80"/>
    </location>
</feature>
<name>A0A0A8USN0_LEGHA</name>
<keyword evidence="1" id="KW-1133">Transmembrane helix</keyword>
<reference evidence="3" key="1">
    <citation type="submission" date="2014-09" db="EMBL/GenBank/DDBJ databases">
        <authorList>
            <person name="Gomez-Valero L."/>
        </authorList>
    </citation>
    <scope>NUCLEOTIDE SEQUENCE [LARGE SCALE GENOMIC DNA]</scope>
    <source>
        <strain evidence="3">ATCC35250</strain>
    </source>
</reference>
<protein>
    <submittedName>
        <fullName evidence="2">Uncharacterized protein</fullName>
    </submittedName>
</protein>
<evidence type="ECO:0000313" key="2">
    <source>
        <dbReference type="EMBL" id="CEK10516.1"/>
    </source>
</evidence>
<feature type="transmembrane region" description="Helical" evidence="1">
    <location>
        <begin position="92"/>
        <end position="123"/>
    </location>
</feature>
<evidence type="ECO:0000256" key="1">
    <source>
        <dbReference type="SAM" id="Phobius"/>
    </source>
</evidence>
<dbReference type="STRING" id="449.LHA_1473"/>